<evidence type="ECO:0000256" key="3">
    <source>
        <dbReference type="ARBA" id="ARBA00011489"/>
    </source>
</evidence>
<evidence type="ECO:0000313" key="11">
    <source>
        <dbReference type="EnsemblPlants" id="EMT17781"/>
    </source>
</evidence>
<evidence type="ECO:0000259" key="9">
    <source>
        <dbReference type="Pfam" id="PF04535"/>
    </source>
</evidence>
<evidence type="ECO:0000256" key="7">
    <source>
        <dbReference type="ARBA" id="ARBA00023136"/>
    </source>
</evidence>
<keyword evidence="5 8" id="KW-0812">Transmembrane</keyword>
<dbReference type="EnsemblPlants" id="EMT17781">
    <property type="protein sequence ID" value="EMT17781"/>
    <property type="gene ID" value="F775_23922"/>
</dbReference>
<comment type="subcellular location">
    <subcellularLocation>
        <location evidence="1 8">Cell membrane</location>
        <topology evidence="1 8">Multi-pass membrane protein</topology>
    </subcellularLocation>
</comment>
<dbReference type="PANTHER" id="PTHR32021">
    <property type="entry name" value="CASP-LIKE PROTEIN 5B3"/>
    <property type="match status" value="1"/>
</dbReference>
<evidence type="ECO:0000256" key="6">
    <source>
        <dbReference type="ARBA" id="ARBA00022989"/>
    </source>
</evidence>
<feature type="transmembrane region" description="Helical" evidence="8">
    <location>
        <begin position="32"/>
        <end position="51"/>
    </location>
</feature>
<evidence type="ECO:0000256" key="2">
    <source>
        <dbReference type="ARBA" id="ARBA00007651"/>
    </source>
</evidence>
<evidence type="ECO:0000256" key="8">
    <source>
        <dbReference type="RuleBase" id="RU361233"/>
    </source>
</evidence>
<accession>R7W7U2</accession>
<dbReference type="GO" id="GO:0005886">
    <property type="term" value="C:plasma membrane"/>
    <property type="evidence" value="ECO:0007669"/>
    <property type="project" value="UniProtKB-SubCell"/>
</dbReference>
<evidence type="ECO:0000256" key="4">
    <source>
        <dbReference type="ARBA" id="ARBA00022475"/>
    </source>
</evidence>
<evidence type="ECO:0000256" key="1">
    <source>
        <dbReference type="ARBA" id="ARBA00004651"/>
    </source>
</evidence>
<comment type="caution">
    <text evidence="8">Lacks conserved residue(s) required for the propagation of feature annotation.</text>
</comment>
<reference evidence="11" key="1">
    <citation type="submission" date="2015-06" db="UniProtKB">
        <authorList>
            <consortium name="EnsemblPlants"/>
        </authorList>
    </citation>
    <scope>IDENTIFICATION</scope>
</reference>
<dbReference type="Pfam" id="PF23622">
    <property type="entry name" value="LRR_At1g61320_AtMIF1"/>
    <property type="match status" value="1"/>
</dbReference>
<organism evidence="11">
    <name type="scientific">Aegilops tauschii</name>
    <name type="common">Tausch's goatgrass</name>
    <name type="synonym">Aegilops squarrosa</name>
    <dbReference type="NCBI Taxonomy" id="37682"/>
    <lineage>
        <taxon>Eukaryota</taxon>
        <taxon>Viridiplantae</taxon>
        <taxon>Streptophyta</taxon>
        <taxon>Embryophyta</taxon>
        <taxon>Tracheophyta</taxon>
        <taxon>Spermatophyta</taxon>
        <taxon>Magnoliopsida</taxon>
        <taxon>Liliopsida</taxon>
        <taxon>Poales</taxon>
        <taxon>Poaceae</taxon>
        <taxon>BOP clade</taxon>
        <taxon>Pooideae</taxon>
        <taxon>Triticodae</taxon>
        <taxon>Triticeae</taxon>
        <taxon>Triticinae</taxon>
        <taxon>Aegilops</taxon>
    </lineage>
</organism>
<sequence>MAPCVRGGGGGMRPLRLPRIILLSRSPWRHRYFSVQVCLIVCSCVVIALILGHSRVLYCDLVGLWTTDVGLAASHAESKVSPCRQADGSPSAEVMGPEVSLPETVNTPMVLGKFLHLKYLEIKLFMPTRSPGYDFCSLVSFLDASPTLRTFVLRVEAPTMEGGLIPGVNMDEDFSLASCVPKHRHRKLKSVFITGFCPWKTMIELTRCILDYATSLKHLTLDTTRGYHRRRWGNCFPLGRDTIMEARKAIAAIKTYIEGKVPPKIKFKCASAHIIYVIGESENTRVTPRLFFVMCDYDYPRVMCWLFKGSLVVEVLSRKGSIEGPQSFVYVAFLERKDKKEKKIGGECIGKNRGGGAELAMDEREIACSTPMVWTVDLLVAAESLQCLWSLALAAVDVYALLVKRSFRTPRATTIYSTGDWVTGALSFAAASGSAAMTTLINNDLLLCSENHCPTYMAATAMAFLSWFGIAPSCVINLWAAVYSVQRA</sequence>
<name>R7W7U2_AEGTA</name>
<feature type="domain" description="Casparian strip membrane protein" evidence="9">
    <location>
        <begin position="379"/>
        <end position="468"/>
    </location>
</feature>
<dbReference type="AlphaFoldDB" id="R7W7U2"/>
<evidence type="ECO:0000259" key="10">
    <source>
        <dbReference type="Pfam" id="PF23622"/>
    </source>
</evidence>
<feature type="transmembrane region" description="Helical" evidence="8">
    <location>
        <begin position="461"/>
        <end position="485"/>
    </location>
</feature>
<keyword evidence="4 8" id="KW-1003">Cell membrane</keyword>
<dbReference type="PANTHER" id="PTHR32021:SF22">
    <property type="entry name" value="CASP-LIKE PROTEIN"/>
    <property type="match status" value="1"/>
</dbReference>
<comment type="similarity">
    <text evidence="2 8">Belongs to the Casparian strip membrane proteins (CASP) family.</text>
</comment>
<dbReference type="Pfam" id="PF04535">
    <property type="entry name" value="CASP_dom"/>
    <property type="match status" value="1"/>
</dbReference>
<protein>
    <recommendedName>
        <fullName evidence="8">CASP-like protein</fullName>
    </recommendedName>
</protein>
<dbReference type="ExpressionAtlas" id="R7W7U2">
    <property type="expression patterns" value="baseline"/>
</dbReference>
<proteinExistence type="inferred from homology"/>
<dbReference type="InterPro" id="IPR006702">
    <property type="entry name" value="CASP_dom"/>
</dbReference>
<feature type="domain" description="At1g61320/AtMIF1 LRR" evidence="10">
    <location>
        <begin position="100"/>
        <end position="269"/>
    </location>
</feature>
<dbReference type="InterPro" id="IPR055357">
    <property type="entry name" value="LRR_At1g61320_AtMIF1"/>
</dbReference>
<keyword evidence="7 8" id="KW-0472">Membrane</keyword>
<keyword evidence="6 8" id="KW-1133">Transmembrane helix</keyword>
<evidence type="ECO:0000256" key="5">
    <source>
        <dbReference type="ARBA" id="ARBA00022692"/>
    </source>
</evidence>
<dbReference type="InterPro" id="IPR045009">
    <property type="entry name" value="CASPL-5"/>
</dbReference>
<comment type="subunit">
    <text evidence="3 8">Homodimer and heterodimers.</text>
</comment>